<dbReference type="SMART" id="SM00530">
    <property type="entry name" value="HTH_XRE"/>
    <property type="match status" value="1"/>
</dbReference>
<keyword evidence="3" id="KW-1185">Reference proteome</keyword>
<evidence type="ECO:0000313" key="3">
    <source>
        <dbReference type="Proteomes" id="UP001156905"/>
    </source>
</evidence>
<dbReference type="PROSITE" id="PS50943">
    <property type="entry name" value="HTH_CROC1"/>
    <property type="match status" value="1"/>
</dbReference>
<dbReference type="Pfam" id="PF01381">
    <property type="entry name" value="HTH_3"/>
    <property type="match status" value="1"/>
</dbReference>
<dbReference type="InterPro" id="IPR001387">
    <property type="entry name" value="Cro/C1-type_HTH"/>
</dbReference>
<sequence length="310" mass="34480">MITPSQCRAARALLGWSQEELETAAKVSKKTIADFERDQRNQQVRTIDAIEAALNSAGIIFIPQNGGGEGVRKRGAMPRLFRRDDVEHREWVAFAFDYKQQRFTGFVSYQALAGIALSNIAPIAAFDRDVARILITAADKVDRSDFDPDGRVLLTRNDLPPIEFDPNIVGKTIDRTRLHLIGRRRFTAVTGAVVDPIDYNGFRIRFGDGSTKTYLKLRAGDDDHDALDVSAEIAAGFFIVSERNDCPFSVGDQVRLIPGQQRPEIGAGDVGIVCEIEDYPIMMGPAPRIRVKFTNHTTAWEIPTQFELAS</sequence>
<accession>A0ABQ6AP47</accession>
<gene>
    <name evidence="2" type="ORF">GCM10007857_07470</name>
</gene>
<protein>
    <recommendedName>
        <fullName evidence="1">HTH cro/C1-type domain-containing protein</fullName>
    </recommendedName>
</protein>
<dbReference type="Gene3D" id="1.10.260.40">
    <property type="entry name" value="lambda repressor-like DNA-binding domains"/>
    <property type="match status" value="1"/>
</dbReference>
<evidence type="ECO:0000259" key="1">
    <source>
        <dbReference type="PROSITE" id="PS50943"/>
    </source>
</evidence>
<organism evidence="2 3">
    <name type="scientific">Bradyrhizobium iriomotense</name>
    <dbReference type="NCBI Taxonomy" id="441950"/>
    <lineage>
        <taxon>Bacteria</taxon>
        <taxon>Pseudomonadati</taxon>
        <taxon>Pseudomonadota</taxon>
        <taxon>Alphaproteobacteria</taxon>
        <taxon>Hyphomicrobiales</taxon>
        <taxon>Nitrobacteraceae</taxon>
        <taxon>Bradyrhizobium</taxon>
    </lineage>
</organism>
<dbReference type="EMBL" id="BSOW01000002">
    <property type="protein sequence ID" value="GLR84037.1"/>
    <property type="molecule type" value="Genomic_DNA"/>
</dbReference>
<feature type="domain" description="HTH cro/C1-type" evidence="1">
    <location>
        <begin position="8"/>
        <end position="60"/>
    </location>
</feature>
<proteinExistence type="predicted"/>
<name>A0ABQ6AP47_9BRAD</name>
<dbReference type="CDD" id="cd00093">
    <property type="entry name" value="HTH_XRE"/>
    <property type="match status" value="1"/>
</dbReference>
<dbReference type="InterPro" id="IPR010982">
    <property type="entry name" value="Lambda_DNA-bd_dom_sf"/>
</dbReference>
<comment type="caution">
    <text evidence="2">The sequence shown here is derived from an EMBL/GenBank/DDBJ whole genome shotgun (WGS) entry which is preliminary data.</text>
</comment>
<reference evidence="3" key="1">
    <citation type="journal article" date="2019" name="Int. J. Syst. Evol. Microbiol.">
        <title>The Global Catalogue of Microorganisms (GCM) 10K type strain sequencing project: providing services to taxonomists for standard genome sequencing and annotation.</title>
        <authorList>
            <consortium name="The Broad Institute Genomics Platform"/>
            <consortium name="The Broad Institute Genome Sequencing Center for Infectious Disease"/>
            <person name="Wu L."/>
            <person name="Ma J."/>
        </authorList>
    </citation>
    <scope>NUCLEOTIDE SEQUENCE [LARGE SCALE GENOMIC DNA]</scope>
    <source>
        <strain evidence="3">NBRC 102520</strain>
    </source>
</reference>
<dbReference type="Proteomes" id="UP001156905">
    <property type="component" value="Unassembled WGS sequence"/>
</dbReference>
<dbReference type="RefSeq" id="WP_284261230.1">
    <property type="nucleotide sequence ID" value="NZ_BSOW01000002.1"/>
</dbReference>
<dbReference type="SUPFAM" id="SSF47413">
    <property type="entry name" value="lambda repressor-like DNA-binding domains"/>
    <property type="match status" value="1"/>
</dbReference>
<evidence type="ECO:0000313" key="2">
    <source>
        <dbReference type="EMBL" id="GLR84037.1"/>
    </source>
</evidence>